<dbReference type="OrthoDB" id="2213423at2"/>
<dbReference type="SUPFAM" id="SSF53474">
    <property type="entry name" value="alpha/beta-Hydrolases"/>
    <property type="match status" value="1"/>
</dbReference>
<comment type="caution">
    <text evidence="3">The sequence shown here is derived from an EMBL/GenBank/DDBJ whole genome shotgun (WGS) entry which is preliminary data.</text>
</comment>
<dbReference type="EMBL" id="QKMR01000002">
    <property type="protein sequence ID" value="PYG89958.1"/>
    <property type="molecule type" value="Genomic_DNA"/>
</dbReference>
<evidence type="ECO:0000313" key="4">
    <source>
        <dbReference type="Proteomes" id="UP000248132"/>
    </source>
</evidence>
<sequence>MNHIWLYAVPYAVGTANIYHPLERRVHNFVNVKPVELSGHGRRCDEQSYVTIQEMALDLLPQFQGKNKNEPYFLFGYSMGALVCLELCYLFQELNLQLPEHLFLFACDSPAAKRTDKDYANMSIGEIMEELLLMNDANAELLQNKDIMEFIYPIAKADFAAATAYMPKSAVKISCPATIVRGSDEELLDERIDAWQQYFSKEIDCEFFEGGHFFFFQNESLSHERFSLMLKKYTAYFQECVY</sequence>
<dbReference type="PANTHER" id="PTHR11487:SF0">
    <property type="entry name" value="S-ACYL FATTY ACID SYNTHASE THIOESTERASE, MEDIUM CHAIN"/>
    <property type="match status" value="1"/>
</dbReference>
<feature type="domain" description="Thioesterase" evidence="2">
    <location>
        <begin position="6"/>
        <end position="217"/>
    </location>
</feature>
<organism evidence="3 4">
    <name type="scientific">Ruminiclostridium sufflavum DSM 19573</name>
    <dbReference type="NCBI Taxonomy" id="1121337"/>
    <lineage>
        <taxon>Bacteria</taxon>
        <taxon>Bacillati</taxon>
        <taxon>Bacillota</taxon>
        <taxon>Clostridia</taxon>
        <taxon>Eubacteriales</taxon>
        <taxon>Oscillospiraceae</taxon>
        <taxon>Ruminiclostridium</taxon>
    </lineage>
</organism>
<evidence type="ECO:0000259" key="2">
    <source>
        <dbReference type="Pfam" id="PF00975"/>
    </source>
</evidence>
<keyword evidence="4" id="KW-1185">Reference proteome</keyword>
<name>A0A318XR58_9FIRM</name>
<dbReference type="RefSeq" id="WP_110460634.1">
    <property type="nucleotide sequence ID" value="NZ_QKMR01000002.1"/>
</dbReference>
<proteinExistence type="inferred from homology"/>
<gene>
    <name evidence="3" type="ORF">LY28_00558</name>
</gene>
<comment type="similarity">
    <text evidence="1">Belongs to the thioesterase family.</text>
</comment>
<dbReference type="Gene3D" id="3.40.50.1820">
    <property type="entry name" value="alpha/beta hydrolase"/>
    <property type="match status" value="1"/>
</dbReference>
<dbReference type="Pfam" id="PF00975">
    <property type="entry name" value="Thioesterase"/>
    <property type="match status" value="1"/>
</dbReference>
<dbReference type="InterPro" id="IPR012223">
    <property type="entry name" value="TEII"/>
</dbReference>
<dbReference type="Proteomes" id="UP000248132">
    <property type="component" value="Unassembled WGS sequence"/>
</dbReference>
<dbReference type="GO" id="GO:0008610">
    <property type="term" value="P:lipid biosynthetic process"/>
    <property type="evidence" value="ECO:0007669"/>
    <property type="project" value="TreeGrafter"/>
</dbReference>
<accession>A0A318XR58</accession>
<evidence type="ECO:0000256" key="1">
    <source>
        <dbReference type="ARBA" id="ARBA00007169"/>
    </source>
</evidence>
<dbReference type="AlphaFoldDB" id="A0A318XR58"/>
<dbReference type="PANTHER" id="PTHR11487">
    <property type="entry name" value="THIOESTERASE"/>
    <property type="match status" value="1"/>
</dbReference>
<protein>
    <submittedName>
        <fullName evidence="3">Surfactin synthase thioesterase subunit</fullName>
    </submittedName>
</protein>
<dbReference type="InterPro" id="IPR001031">
    <property type="entry name" value="Thioesterase"/>
</dbReference>
<dbReference type="InterPro" id="IPR029058">
    <property type="entry name" value="AB_hydrolase_fold"/>
</dbReference>
<evidence type="ECO:0000313" key="3">
    <source>
        <dbReference type="EMBL" id="PYG89958.1"/>
    </source>
</evidence>
<reference evidence="3 4" key="1">
    <citation type="submission" date="2018-06" db="EMBL/GenBank/DDBJ databases">
        <title>Genomic Encyclopedia of Type Strains, Phase I: the one thousand microbial genomes (KMG-I) project.</title>
        <authorList>
            <person name="Kyrpides N."/>
        </authorList>
    </citation>
    <scope>NUCLEOTIDE SEQUENCE [LARGE SCALE GENOMIC DNA]</scope>
    <source>
        <strain evidence="3 4">DSM 19573</strain>
    </source>
</reference>